<reference evidence="3" key="1">
    <citation type="submission" date="2021-12" db="EMBL/GenBank/DDBJ databases">
        <title>Convergent genome expansion in fungi linked to evolution of root-endophyte symbiosis.</title>
        <authorList>
            <consortium name="DOE Joint Genome Institute"/>
            <person name="Ke Y.-H."/>
            <person name="Bonito G."/>
            <person name="Liao H.-L."/>
            <person name="Looney B."/>
            <person name="Rojas-Flechas A."/>
            <person name="Nash J."/>
            <person name="Hameed K."/>
            <person name="Schadt C."/>
            <person name="Martin F."/>
            <person name="Crous P.W."/>
            <person name="Miettinen O."/>
            <person name="Magnuson J.K."/>
            <person name="Labbe J."/>
            <person name="Jacobson D."/>
            <person name="Doktycz M.J."/>
            <person name="Veneault-Fourrey C."/>
            <person name="Kuo A."/>
            <person name="Mondo S."/>
            <person name="Calhoun S."/>
            <person name="Riley R."/>
            <person name="Ohm R."/>
            <person name="LaButti K."/>
            <person name="Andreopoulos B."/>
            <person name="Pangilinan J."/>
            <person name="Nolan M."/>
            <person name="Tritt A."/>
            <person name="Clum A."/>
            <person name="Lipzen A."/>
            <person name="Daum C."/>
            <person name="Barry K."/>
            <person name="Grigoriev I.V."/>
            <person name="Vilgalys R."/>
        </authorList>
    </citation>
    <scope>NUCLEOTIDE SEQUENCE</scope>
    <source>
        <strain evidence="3">PMI_201</strain>
    </source>
</reference>
<dbReference type="AlphaFoldDB" id="A0AAD4PSG4"/>
<dbReference type="Gene3D" id="1.10.510.10">
    <property type="entry name" value="Transferase(Phosphotransferase) domain 1"/>
    <property type="match status" value="1"/>
</dbReference>
<dbReference type="InterPro" id="IPR000719">
    <property type="entry name" value="Prot_kinase_dom"/>
</dbReference>
<accession>A0AAD4PSG4</accession>
<evidence type="ECO:0000313" key="4">
    <source>
        <dbReference type="Proteomes" id="UP001201262"/>
    </source>
</evidence>
<protein>
    <submittedName>
        <fullName evidence="3">Kinase-like domain-containing protein</fullName>
    </submittedName>
</protein>
<dbReference type="GeneID" id="70244982"/>
<organism evidence="3 4">
    <name type="scientific">Talaromyces proteolyticus</name>
    <dbReference type="NCBI Taxonomy" id="1131652"/>
    <lineage>
        <taxon>Eukaryota</taxon>
        <taxon>Fungi</taxon>
        <taxon>Dikarya</taxon>
        <taxon>Ascomycota</taxon>
        <taxon>Pezizomycotina</taxon>
        <taxon>Eurotiomycetes</taxon>
        <taxon>Eurotiomycetidae</taxon>
        <taxon>Eurotiales</taxon>
        <taxon>Trichocomaceae</taxon>
        <taxon>Talaromyces</taxon>
        <taxon>Talaromyces sect. Bacilispori</taxon>
    </lineage>
</organism>
<dbReference type="EMBL" id="JAJTJA010000017">
    <property type="protein sequence ID" value="KAH8688845.1"/>
    <property type="molecule type" value="Genomic_DNA"/>
</dbReference>
<evidence type="ECO:0000256" key="1">
    <source>
        <dbReference type="SAM" id="MobiDB-lite"/>
    </source>
</evidence>
<dbReference type="GO" id="GO:0005524">
    <property type="term" value="F:ATP binding"/>
    <property type="evidence" value="ECO:0007669"/>
    <property type="project" value="InterPro"/>
</dbReference>
<dbReference type="PANTHER" id="PTHR44167">
    <property type="entry name" value="OVARIAN-SPECIFIC SERINE/THREONINE-PROTEIN KINASE LOK-RELATED"/>
    <property type="match status" value="1"/>
</dbReference>
<evidence type="ECO:0000259" key="2">
    <source>
        <dbReference type="PROSITE" id="PS50011"/>
    </source>
</evidence>
<dbReference type="GO" id="GO:0005634">
    <property type="term" value="C:nucleus"/>
    <property type="evidence" value="ECO:0007669"/>
    <property type="project" value="TreeGrafter"/>
</dbReference>
<dbReference type="InterPro" id="IPR011009">
    <property type="entry name" value="Kinase-like_dom_sf"/>
</dbReference>
<dbReference type="SUPFAM" id="SSF56112">
    <property type="entry name" value="Protein kinase-like (PK-like)"/>
    <property type="match status" value="1"/>
</dbReference>
<dbReference type="RefSeq" id="XP_046065317.1">
    <property type="nucleotide sequence ID" value="XM_046214695.1"/>
</dbReference>
<feature type="compositionally biased region" description="Polar residues" evidence="1">
    <location>
        <begin position="1"/>
        <end position="16"/>
    </location>
</feature>
<dbReference type="Proteomes" id="UP001201262">
    <property type="component" value="Unassembled WGS sequence"/>
</dbReference>
<dbReference type="GO" id="GO:0004674">
    <property type="term" value="F:protein serine/threonine kinase activity"/>
    <property type="evidence" value="ECO:0007669"/>
    <property type="project" value="TreeGrafter"/>
</dbReference>
<keyword evidence="3" id="KW-0418">Kinase</keyword>
<sequence>MNMNPFNFRRGQSTILTRPPPDPKKIFARITPNNHHAIAHFNDLINRMQHGGYRTQQEYVDIHRQKVPLGVALAYTNDNSYAEYSHGEMPELASTVWRGDFVFHLQQPLKKPRYKWCIGRIAGDEKGDSQTSEAEILLWDKSYAKHQGQLAASLYFDRKTGILTVQSRCEENSYSVVLDGRDISYGTRFLNQGRHTFRFGRCSYVFEYQILRNPAFNEVEYLHDKIRFFYEKLHLPPPVPTTSPSPGMGYPNVGRWRIHGLVARGSSGVVKSASRSLPMQCAAAKMIVRRSGPSAQHIAEEVLISMHVRSLLRNKFCPYIMRFREVHYARKSVIWDGKWPEEVHLIYSPLCNMSLRKIIHEGGFSYDSRIGILHDVLCGLKWLHSNDLVHRDIKPENIGIELYLELKAVILDFGFLCKAHGQPLPPQPFKIGTPQYLAPEMQQVPYCEKVDIWAAGLVAYKLLISSEVPWQLCDGNPWHEDRDWVKRYEVFNNVWNSLADYRSSDIHVLISQMLTFDPGDRISAADACRHACFDFEDKSESERGQRKRKGSEAENPRRKGRIQRR</sequence>
<dbReference type="SMART" id="SM00220">
    <property type="entry name" value="S_TKc"/>
    <property type="match status" value="1"/>
</dbReference>
<proteinExistence type="predicted"/>
<feature type="domain" description="Protein kinase" evidence="2">
    <location>
        <begin position="256"/>
        <end position="533"/>
    </location>
</feature>
<gene>
    <name evidence="3" type="ORF">BGW36DRAFT_365908</name>
</gene>
<dbReference type="PROSITE" id="PS50011">
    <property type="entry name" value="PROTEIN_KINASE_DOM"/>
    <property type="match status" value="1"/>
</dbReference>
<feature type="region of interest" description="Disordered" evidence="1">
    <location>
        <begin position="1"/>
        <end position="20"/>
    </location>
</feature>
<dbReference type="Pfam" id="PF00069">
    <property type="entry name" value="Pkinase"/>
    <property type="match status" value="1"/>
</dbReference>
<name>A0AAD4PSG4_9EURO</name>
<comment type="caution">
    <text evidence="3">The sequence shown here is derived from an EMBL/GenBank/DDBJ whole genome shotgun (WGS) entry which is preliminary data.</text>
</comment>
<keyword evidence="3" id="KW-0808">Transferase</keyword>
<keyword evidence="4" id="KW-1185">Reference proteome</keyword>
<feature type="compositionally biased region" description="Basic and acidic residues" evidence="1">
    <location>
        <begin position="536"/>
        <end position="557"/>
    </location>
</feature>
<dbReference type="GO" id="GO:0044773">
    <property type="term" value="P:mitotic DNA damage checkpoint signaling"/>
    <property type="evidence" value="ECO:0007669"/>
    <property type="project" value="TreeGrafter"/>
</dbReference>
<evidence type="ECO:0000313" key="3">
    <source>
        <dbReference type="EMBL" id="KAH8688845.1"/>
    </source>
</evidence>
<feature type="region of interest" description="Disordered" evidence="1">
    <location>
        <begin position="536"/>
        <end position="565"/>
    </location>
</feature>
<dbReference type="PANTHER" id="PTHR44167:SF24">
    <property type="entry name" value="SERINE_THREONINE-PROTEIN KINASE CHK2"/>
    <property type="match status" value="1"/>
</dbReference>